<sequence>MSGGDTELFSTVLRATTKSFYVDLKENNRGRYLKVAEKGKYRAKSSVVVPASGVPQFLTLMRFYLDEAEAGRIAQPQDLIVESKIFSFNAGSNDRGQFLRVFERGGGFPTGGSSLMIPNGLNNTYLRMFVECLEKIAAQLGDEAYDFSQNMPSVMPILASSSPDVVNLECKETGPVLSVGSKHFFFESRSNSRGPFMRIKEVSGGMKNLLVVPMNAITQFQEAINLAAAQQPQQENGPGAANTAA</sequence>
<evidence type="ECO:0000313" key="3">
    <source>
        <dbReference type="EMBL" id="CAE0487695.1"/>
    </source>
</evidence>
<dbReference type="GO" id="GO:0000981">
    <property type="term" value="F:DNA-binding transcription factor activity, RNA polymerase II-specific"/>
    <property type="evidence" value="ECO:0007669"/>
    <property type="project" value="TreeGrafter"/>
</dbReference>
<dbReference type="Pfam" id="PF04845">
    <property type="entry name" value="PurA"/>
    <property type="match status" value="2"/>
</dbReference>
<reference evidence="3" key="1">
    <citation type="submission" date="2021-01" db="EMBL/GenBank/DDBJ databases">
        <authorList>
            <person name="Corre E."/>
            <person name="Pelletier E."/>
            <person name="Niang G."/>
            <person name="Scheremetjew M."/>
            <person name="Finn R."/>
            <person name="Kale V."/>
            <person name="Holt S."/>
            <person name="Cochrane G."/>
            <person name="Meng A."/>
            <person name="Brown T."/>
            <person name="Cohen L."/>
        </authorList>
    </citation>
    <scope>NUCLEOTIDE SEQUENCE</scope>
    <source>
        <strain evidence="3">CCMP1320</strain>
    </source>
</reference>
<dbReference type="GO" id="GO:0000977">
    <property type="term" value="F:RNA polymerase II transcription regulatory region sequence-specific DNA binding"/>
    <property type="evidence" value="ECO:0007669"/>
    <property type="project" value="InterPro"/>
</dbReference>
<keyword evidence="2" id="KW-0238">DNA-binding</keyword>
<proteinExistence type="inferred from homology"/>
<dbReference type="InterPro" id="IPR006628">
    <property type="entry name" value="PUR-bd_fam"/>
</dbReference>
<evidence type="ECO:0000256" key="2">
    <source>
        <dbReference type="ARBA" id="ARBA00023125"/>
    </source>
</evidence>
<accession>A0A7S3VI11</accession>
<dbReference type="EMBL" id="HBIP01005477">
    <property type="protein sequence ID" value="CAE0487695.1"/>
    <property type="molecule type" value="Transcribed_RNA"/>
</dbReference>
<dbReference type="SMART" id="SM00712">
    <property type="entry name" value="PUR"/>
    <property type="match status" value="3"/>
</dbReference>
<dbReference type="PANTHER" id="PTHR12611">
    <property type="entry name" value="PUR-TRANSCRIPTIONAL ACTIVATOR"/>
    <property type="match status" value="1"/>
</dbReference>
<gene>
    <name evidence="3" type="ORF">DTER00134_LOCUS2741</name>
</gene>
<dbReference type="Gene3D" id="3.10.450.700">
    <property type="match status" value="3"/>
</dbReference>
<organism evidence="3">
    <name type="scientific">Dunaliella tertiolecta</name>
    <name type="common">Green alga</name>
    <dbReference type="NCBI Taxonomy" id="3047"/>
    <lineage>
        <taxon>Eukaryota</taxon>
        <taxon>Viridiplantae</taxon>
        <taxon>Chlorophyta</taxon>
        <taxon>core chlorophytes</taxon>
        <taxon>Chlorophyceae</taxon>
        <taxon>CS clade</taxon>
        <taxon>Chlamydomonadales</taxon>
        <taxon>Dunaliellaceae</taxon>
        <taxon>Dunaliella</taxon>
    </lineage>
</organism>
<dbReference type="AlphaFoldDB" id="A0A7S3VI11"/>
<protein>
    <submittedName>
        <fullName evidence="3">Uncharacterized protein</fullName>
    </submittedName>
</protein>
<dbReference type="PANTHER" id="PTHR12611:SF0">
    <property type="entry name" value="PURINE-RICH BINDING PROTEIN-ALPHA, ISOFORM B"/>
    <property type="match status" value="1"/>
</dbReference>
<evidence type="ECO:0000256" key="1">
    <source>
        <dbReference type="ARBA" id="ARBA00009251"/>
    </source>
</evidence>
<name>A0A7S3VI11_DUNTE</name>
<dbReference type="GO" id="GO:0032422">
    <property type="term" value="F:purine-rich negative regulatory element binding"/>
    <property type="evidence" value="ECO:0007669"/>
    <property type="project" value="InterPro"/>
</dbReference>
<comment type="similarity">
    <text evidence="1">Belongs to the PUR DNA-binding protein family.</text>
</comment>
<dbReference type="GO" id="GO:0005634">
    <property type="term" value="C:nucleus"/>
    <property type="evidence" value="ECO:0007669"/>
    <property type="project" value="TreeGrafter"/>
</dbReference>